<evidence type="ECO:0000313" key="18">
    <source>
        <dbReference type="Proteomes" id="UP000070069"/>
    </source>
</evidence>
<evidence type="ECO:0000256" key="7">
    <source>
        <dbReference type="ARBA" id="ARBA00023211"/>
    </source>
</evidence>
<dbReference type="NCBIfam" id="TIGR01307">
    <property type="entry name" value="pgm_bpd_ind"/>
    <property type="match status" value="1"/>
</dbReference>
<evidence type="ECO:0000256" key="1">
    <source>
        <dbReference type="ARBA" id="ARBA00000370"/>
    </source>
</evidence>
<comment type="pathway">
    <text evidence="3 9">Carbohydrate degradation; glycolysis; pyruvate from D-glyceraldehyde 3-phosphate: step 3/5.</text>
</comment>
<evidence type="ECO:0000256" key="5">
    <source>
        <dbReference type="ARBA" id="ARBA00022723"/>
    </source>
</evidence>
<evidence type="ECO:0000256" key="6">
    <source>
        <dbReference type="ARBA" id="ARBA00023152"/>
    </source>
</evidence>
<dbReference type="PIRSF" id="PIRSF001492">
    <property type="entry name" value="IPGAM"/>
    <property type="match status" value="1"/>
</dbReference>
<evidence type="ECO:0000256" key="2">
    <source>
        <dbReference type="ARBA" id="ARBA00002315"/>
    </source>
</evidence>
<evidence type="ECO:0000256" key="3">
    <source>
        <dbReference type="ARBA" id="ARBA00004798"/>
    </source>
</evidence>
<feature type="binding site" evidence="9 13">
    <location>
        <position position="60"/>
    </location>
    <ligand>
        <name>Mn(2+)</name>
        <dbReference type="ChEBI" id="CHEBI:29035"/>
        <label>2</label>
    </ligand>
</feature>
<feature type="binding site" evidence="9 13">
    <location>
        <position position="404"/>
    </location>
    <ligand>
        <name>Mn(2+)</name>
        <dbReference type="ChEBI" id="CHEBI:29035"/>
        <label>1</label>
    </ligand>
</feature>
<dbReference type="AlphaFoldDB" id="A0A139JR12"/>
<dbReference type="GO" id="GO:0030145">
    <property type="term" value="F:manganese ion binding"/>
    <property type="evidence" value="ECO:0007669"/>
    <property type="project" value="UniProtKB-UniRule"/>
</dbReference>
<comment type="function">
    <text evidence="2 9">Catalyzes the interconversion of 2-phosphoglycerate and 3-phosphoglycerate.</text>
</comment>
<dbReference type="RefSeq" id="WP_066539842.1">
    <property type="nucleotide sequence ID" value="NZ_JHUK01000001.1"/>
</dbReference>
<dbReference type="GO" id="GO:0005829">
    <property type="term" value="C:cytosol"/>
    <property type="evidence" value="ECO:0007669"/>
    <property type="project" value="TreeGrafter"/>
</dbReference>
<evidence type="ECO:0000256" key="4">
    <source>
        <dbReference type="ARBA" id="ARBA00008819"/>
    </source>
</evidence>
<dbReference type="GO" id="GO:0006096">
    <property type="term" value="P:glycolytic process"/>
    <property type="evidence" value="ECO:0007669"/>
    <property type="project" value="UniProtKB-UniRule"/>
</dbReference>
<dbReference type="Proteomes" id="UP000249343">
    <property type="component" value="Unassembled WGS sequence"/>
</dbReference>
<keyword evidence="19" id="KW-1185">Reference proteome</keyword>
<comment type="similarity">
    <text evidence="4 9">Belongs to the BPG-independent phosphoglycerate mutase family.</text>
</comment>
<proteinExistence type="inferred from homology"/>
<keyword evidence="8 9" id="KW-0413">Isomerase</keyword>
<dbReference type="InterPro" id="IPR017850">
    <property type="entry name" value="Alkaline_phosphatase_core_sf"/>
</dbReference>
<keyword evidence="7 9" id="KW-0464">Manganese</keyword>
<evidence type="ECO:0000256" key="8">
    <source>
        <dbReference type="ARBA" id="ARBA00023235"/>
    </source>
</evidence>
<feature type="binding site" evidence="9 12">
    <location>
        <position position="121"/>
    </location>
    <ligand>
        <name>substrate</name>
    </ligand>
</feature>
<dbReference type="PATRIC" id="fig|203274.3.peg.65"/>
<feature type="binding site" evidence="9 13">
    <location>
        <position position="10"/>
    </location>
    <ligand>
        <name>Mn(2+)</name>
        <dbReference type="ChEBI" id="CHEBI:29035"/>
        <label>2</label>
    </ligand>
</feature>
<dbReference type="EMBL" id="LTBM01000001">
    <property type="protein sequence ID" value="KXT29421.1"/>
    <property type="molecule type" value="Genomic_DNA"/>
</dbReference>
<sequence>MKFIGLIILDGLGLSEKKENNSFYLAKTPFLNFLLENFPFAKLKASGESVGLPANQVGNSEVGHMNLGAGRVVYQSLTRINRSIRDKSFFNNSVFLNVISHVKKNNSKIHILGLVSDGGVHSHINHFKAFLDLLKKKGLEKKTYLHAFTDGRDTGIHEGINYIKDLIDYGFQIASVSGRYYALDRDNNWDRINLVYNMLTSKKAIVVNCPLQEIKNFYSKNITDEFIHPFITDSNGLIGDYDGIVFLNFRSDRSIRLSVALSNPSATSFYTSPNKVNFKGNKLIKDICLVTMTNYSEHVKSLIAFPGQNLEKTYGEVISNNCLKQFRITETEKYPHVTFFFDGGKEIKLKNLDKILIPSPKVKTFDLKPEMSAFDIAQEAKKLILSQKYHTMILNFANPDMVGHTGSLVSTIKAIEAVDKCLKKVVDSIHSINGIAVIVSDHGNAEIMKYEDGSPHTSHTSNLVPLIITHKGLLLKKNGILSNISPTLLDLLKLPQPKEMIEKSLIIKKNI</sequence>
<evidence type="ECO:0000313" key="16">
    <source>
        <dbReference type="EMBL" id="KXT29421.1"/>
    </source>
</evidence>
<evidence type="ECO:0000313" key="17">
    <source>
        <dbReference type="EMBL" id="RAM58002.1"/>
    </source>
</evidence>
<dbReference type="Gene3D" id="3.40.1450.10">
    <property type="entry name" value="BPG-independent phosphoglycerate mutase, domain B"/>
    <property type="match status" value="1"/>
</dbReference>
<reference evidence="17 19" key="1">
    <citation type="submission" date="2014-04" db="EMBL/GenBank/DDBJ databases">
        <title>Genome study of Napier grass stunt phytoplasma.</title>
        <authorList>
            <person name="Kawicha P."/>
            <person name="Dickinson M."/>
            <person name="Hodgetts J."/>
        </authorList>
    </citation>
    <scope>NUCLEOTIDE SEQUENCE [LARGE SCALE GENOMIC DNA]</scope>
    <source>
        <strain evidence="17 19">NGS-S10</strain>
    </source>
</reference>
<feature type="binding site" evidence="9 13">
    <location>
        <position position="441"/>
    </location>
    <ligand>
        <name>Mn(2+)</name>
        <dbReference type="ChEBI" id="CHEBI:29035"/>
        <label>2</label>
    </ligand>
</feature>
<gene>
    <name evidence="9 16" type="primary">gpmI</name>
    <name evidence="16" type="ORF">AXA84_0066</name>
    <name evidence="17" type="ORF">DH96_00380</name>
</gene>
<comment type="cofactor">
    <cofactor evidence="9">
        <name>Mn(2+)</name>
        <dbReference type="ChEBI" id="CHEBI:29035"/>
    </cofactor>
    <text evidence="9">Binds 2 manganese ions per subunit.</text>
</comment>
<protein>
    <recommendedName>
        <fullName evidence="9 10">2,3-bisphosphoglycerate-independent phosphoglycerate mutase</fullName>
        <shortName evidence="9">BPG-independent PGAM</shortName>
        <shortName evidence="9">Phosphoglyceromutase</shortName>
        <shortName evidence="9">iPGM</shortName>
        <ecNumber evidence="9 10">5.4.2.12</ecNumber>
    </recommendedName>
</protein>
<name>A0A139JR12_9MOLU</name>
<dbReference type="UniPathway" id="UPA00109">
    <property type="reaction ID" value="UER00186"/>
</dbReference>
<dbReference type="EC" id="5.4.2.12" evidence="9 10"/>
<evidence type="ECO:0000313" key="19">
    <source>
        <dbReference type="Proteomes" id="UP000249343"/>
    </source>
</evidence>
<feature type="domain" description="BPG-independent PGAM N-terminal" evidence="15">
    <location>
        <begin position="80"/>
        <end position="297"/>
    </location>
</feature>
<accession>A0A139JR12</accession>
<keyword evidence="5 9" id="KW-0479">Metal-binding</keyword>
<dbReference type="Pfam" id="PF06415">
    <property type="entry name" value="iPGM_N"/>
    <property type="match status" value="1"/>
</dbReference>
<evidence type="ECO:0000259" key="14">
    <source>
        <dbReference type="Pfam" id="PF01676"/>
    </source>
</evidence>
<comment type="subunit">
    <text evidence="9">Monomer.</text>
</comment>
<dbReference type="InterPro" id="IPR005995">
    <property type="entry name" value="Pgm_bpd_ind"/>
</dbReference>
<feature type="active site" description="Phosphoserine intermediate" evidence="9 11">
    <location>
        <position position="60"/>
    </location>
</feature>
<feature type="binding site" evidence="9 12">
    <location>
        <position position="179"/>
    </location>
    <ligand>
        <name>substrate</name>
    </ligand>
</feature>
<evidence type="ECO:0000256" key="10">
    <source>
        <dbReference type="NCBIfam" id="TIGR01307"/>
    </source>
</evidence>
<evidence type="ECO:0000256" key="12">
    <source>
        <dbReference type="PIRSR" id="PIRSR001492-2"/>
    </source>
</evidence>
<dbReference type="EMBL" id="JHUK01000001">
    <property type="protein sequence ID" value="RAM58002.1"/>
    <property type="molecule type" value="Genomic_DNA"/>
</dbReference>
<dbReference type="PANTHER" id="PTHR31637">
    <property type="entry name" value="2,3-BISPHOSPHOGLYCERATE-INDEPENDENT PHOSPHOGLYCERATE MUTASE"/>
    <property type="match status" value="1"/>
</dbReference>
<comment type="catalytic activity">
    <reaction evidence="1 9">
        <text>(2R)-2-phosphoglycerate = (2R)-3-phosphoglycerate</text>
        <dbReference type="Rhea" id="RHEA:15901"/>
        <dbReference type="ChEBI" id="CHEBI:58272"/>
        <dbReference type="ChEBI" id="CHEBI:58289"/>
        <dbReference type="EC" id="5.4.2.12"/>
    </reaction>
</comment>
<evidence type="ECO:0000256" key="13">
    <source>
        <dbReference type="PIRSR" id="PIRSR001492-3"/>
    </source>
</evidence>
<feature type="binding site" evidence="9 12">
    <location>
        <begin position="152"/>
        <end position="153"/>
    </location>
    <ligand>
        <name>substrate</name>
    </ligand>
</feature>
<feature type="binding site" evidence="9 13">
    <location>
        <position position="459"/>
    </location>
    <ligand>
        <name>Mn(2+)</name>
        <dbReference type="ChEBI" id="CHEBI:29035"/>
        <label>1</label>
    </ligand>
</feature>
<comment type="caution">
    <text evidence="16">The sequence shown here is derived from an EMBL/GenBank/DDBJ whole genome shotgun (WGS) entry which is preliminary data.</text>
</comment>
<dbReference type="GO" id="GO:0006007">
    <property type="term" value="P:glucose catabolic process"/>
    <property type="evidence" value="ECO:0007669"/>
    <property type="project" value="InterPro"/>
</dbReference>
<feature type="binding site" evidence="9 12">
    <location>
        <position position="185"/>
    </location>
    <ligand>
        <name>substrate</name>
    </ligand>
</feature>
<dbReference type="GO" id="GO:0004619">
    <property type="term" value="F:phosphoglycerate mutase activity"/>
    <property type="evidence" value="ECO:0007669"/>
    <property type="project" value="UniProtKB-UniRule"/>
</dbReference>
<dbReference type="HAMAP" id="MF_01038">
    <property type="entry name" value="GpmI"/>
    <property type="match status" value="1"/>
</dbReference>
<dbReference type="SUPFAM" id="SSF64158">
    <property type="entry name" value="2,3-Bisphosphoglycerate-independent phosphoglycerate mutase, substrate-binding domain"/>
    <property type="match status" value="1"/>
</dbReference>
<feature type="binding site" evidence="9 13">
    <location>
        <position position="442"/>
    </location>
    <ligand>
        <name>Mn(2+)</name>
        <dbReference type="ChEBI" id="CHEBI:29035"/>
        <label>2</label>
    </ligand>
</feature>
<organism evidence="16 18">
    <name type="scientific">Candidatus Phytoplasma oryzae</name>
    <dbReference type="NCBI Taxonomy" id="203274"/>
    <lineage>
        <taxon>Bacteria</taxon>
        <taxon>Bacillati</taxon>
        <taxon>Mycoplasmatota</taxon>
        <taxon>Mollicutes</taxon>
        <taxon>Acholeplasmatales</taxon>
        <taxon>Acholeplasmataceae</taxon>
        <taxon>Candidatus Phytoplasma</taxon>
        <taxon>16SrXI (Rice yellow dwarf group)</taxon>
    </lineage>
</organism>
<dbReference type="InterPro" id="IPR036646">
    <property type="entry name" value="PGAM_B_sf"/>
</dbReference>
<feature type="binding site" evidence="9 12">
    <location>
        <position position="333"/>
    </location>
    <ligand>
        <name>substrate</name>
    </ligand>
</feature>
<evidence type="ECO:0000259" key="15">
    <source>
        <dbReference type="Pfam" id="PF06415"/>
    </source>
</evidence>
<dbReference type="Pfam" id="PF01676">
    <property type="entry name" value="Metalloenzyme"/>
    <property type="match status" value="1"/>
</dbReference>
<dbReference type="OrthoDB" id="9800863at2"/>
<dbReference type="Proteomes" id="UP000070069">
    <property type="component" value="Unassembled WGS sequence"/>
</dbReference>
<feature type="binding site" evidence="9 12">
    <location>
        <begin position="250"/>
        <end position="253"/>
    </location>
    <ligand>
        <name>substrate</name>
    </ligand>
</feature>
<evidence type="ECO:0000256" key="9">
    <source>
        <dbReference type="HAMAP-Rule" id="MF_01038"/>
    </source>
</evidence>
<dbReference type="FunFam" id="3.40.1450.10:FF:000002">
    <property type="entry name" value="2,3-bisphosphoglycerate-independent phosphoglycerate mutase"/>
    <property type="match status" value="1"/>
</dbReference>
<dbReference type="CDD" id="cd16010">
    <property type="entry name" value="iPGM"/>
    <property type="match status" value="1"/>
</dbReference>
<keyword evidence="6 9" id="KW-0324">Glycolysis</keyword>
<dbReference type="InterPro" id="IPR011258">
    <property type="entry name" value="BPG-indep_PGM_N"/>
</dbReference>
<dbReference type="InterPro" id="IPR006124">
    <property type="entry name" value="Metalloenzyme"/>
</dbReference>
<dbReference type="SUPFAM" id="SSF53649">
    <property type="entry name" value="Alkaline phosphatase-like"/>
    <property type="match status" value="1"/>
</dbReference>
<feature type="domain" description="Metalloenzyme" evidence="14">
    <location>
        <begin position="4"/>
        <end position="495"/>
    </location>
</feature>
<dbReference type="Gene3D" id="3.40.720.10">
    <property type="entry name" value="Alkaline Phosphatase, subunit A"/>
    <property type="match status" value="1"/>
</dbReference>
<dbReference type="PANTHER" id="PTHR31637:SF0">
    <property type="entry name" value="2,3-BISPHOSPHOGLYCERATE-INDEPENDENT PHOSPHOGLYCERATE MUTASE"/>
    <property type="match status" value="1"/>
</dbReference>
<feature type="binding site" evidence="9 13">
    <location>
        <position position="400"/>
    </location>
    <ligand>
        <name>Mn(2+)</name>
        <dbReference type="ChEBI" id="CHEBI:29035"/>
        <label>1</label>
    </ligand>
</feature>
<reference evidence="16 18" key="2">
    <citation type="submission" date="2016-02" db="EMBL/GenBank/DDBJ databases">
        <title>A draft genome sequence of Candidatus Phytoplasma oryzae strain Mbita1, the causative agent of Napier Grass stunt disease in Kenya.</title>
        <authorList>
            <person name="Fischer A."/>
            <person name="Santa-Cruz I."/>
            <person name="Wambua L."/>
            <person name="Olds C."/>
            <person name="Midega C."/>
            <person name="Dickinson M."/>
            <person name="Kawicha P."/>
            <person name="Khan Z."/>
            <person name="Masiga D."/>
            <person name="Jores J."/>
            <person name="Bernd S."/>
        </authorList>
    </citation>
    <scope>NUCLEOTIDE SEQUENCE [LARGE SCALE GENOMIC DNA]</scope>
    <source>
        <strain evidence="16">Mbita1</strain>
    </source>
</reference>
<evidence type="ECO:0000256" key="11">
    <source>
        <dbReference type="PIRSR" id="PIRSR001492-1"/>
    </source>
</evidence>